<gene>
    <name evidence="2" type="ORF">I3842_01G018300</name>
</gene>
<reference evidence="2" key="1">
    <citation type="submission" date="2021-01" db="EMBL/GenBank/DDBJ databases">
        <authorList>
            <person name="Lovell J.T."/>
            <person name="Bentley N."/>
            <person name="Bhattarai G."/>
            <person name="Jenkins J.W."/>
            <person name="Sreedasyam A."/>
            <person name="Alarcon Y."/>
            <person name="Bock C."/>
            <person name="Boston L."/>
            <person name="Carlson J."/>
            <person name="Cervantes K."/>
            <person name="Clermont K."/>
            <person name="Krom N."/>
            <person name="Kubenka K."/>
            <person name="Mamidi S."/>
            <person name="Mattison C."/>
            <person name="Monteros M."/>
            <person name="Pisani C."/>
            <person name="Plott C."/>
            <person name="Rajasekar S."/>
            <person name="Rhein H.S."/>
            <person name="Rohla C."/>
            <person name="Song M."/>
            <person name="Hilaire R.S."/>
            <person name="Shu S."/>
            <person name="Wells L."/>
            <person name="Wang X."/>
            <person name="Webber J."/>
            <person name="Heerema R.J."/>
            <person name="Klein P."/>
            <person name="Conner P."/>
            <person name="Grauke L."/>
            <person name="Grimwood J."/>
            <person name="Schmutz J."/>
            <person name="Randall J.J."/>
        </authorList>
    </citation>
    <scope>NUCLEOTIDE SEQUENCE</scope>
    <source>
        <tissue evidence="2">Leaf</tissue>
    </source>
</reference>
<dbReference type="PANTHER" id="PTHR33116:SF78">
    <property type="entry name" value="OS12G0587133 PROTEIN"/>
    <property type="match status" value="1"/>
</dbReference>
<dbReference type="InterPro" id="IPR000477">
    <property type="entry name" value="RT_dom"/>
</dbReference>
<comment type="caution">
    <text evidence="2">The sequence shown here is derived from an EMBL/GenBank/DDBJ whole genome shotgun (WGS) entry which is preliminary data.</text>
</comment>
<name>A0A922FYS5_CARIL</name>
<dbReference type="PROSITE" id="PS50878">
    <property type="entry name" value="RT_POL"/>
    <property type="match status" value="1"/>
</dbReference>
<dbReference type="EMBL" id="CM031825">
    <property type="protein sequence ID" value="KAG6729257.1"/>
    <property type="molecule type" value="Genomic_DNA"/>
</dbReference>
<accession>A0A922FYS5</accession>
<dbReference type="AlphaFoldDB" id="A0A922FYS5"/>
<sequence>MEVLSKMISALVDNGRVTGFPVGSPGGGVLNISYLLFADDTLIFCEADYNQVRVLKALLLCFEAASGLKVNLDKSEIVPIGGVQRLRFLANILGCNSVRPMTYLGLPLGAASRAAPLWDTVIEKVERRLAGWKRMYLSKGGRITLIKCTLSNLPTYFLSLFPIPVRVALHIEKLQRDFLWGGLGEEFKFHLVRWEKVCRPLSYGGLGIRNLRTFNWVLLGKWLWRYHKEPDALWKMVIESKYGSLWGGWCTNEVRGAYGVGLWKYIRGGWEVFSRHTNFRLGDGTKIKFWHDTWCGNSALKDQFSALFRVARDKEVSVAEVMGMVGEQIQWNINFSWAAHDWELNSFAAFYSLLYSLKRSNQHADLLWWKPTSKGCFSVRSFFTSLSQGSPIQFPWKKIWRHKAPPQAAFFVWNASLGKILTTDNLRKRRVIIVDWCCMCKKGGESVDHLLLHCEVARGLWNEILSRLDLGWVMPESVVAVLDCWTDLRGIQQIKAMWKMIPICIMWCIWQERNERTFEDKERSMEELKAFFFRTLCTWAIAVNFNGQTFHDFLVASEPT</sequence>
<dbReference type="Proteomes" id="UP000811246">
    <property type="component" value="Chromosome 1"/>
</dbReference>
<dbReference type="InterPro" id="IPR026960">
    <property type="entry name" value="RVT-Znf"/>
</dbReference>
<feature type="domain" description="Reverse transcriptase" evidence="1">
    <location>
        <begin position="1"/>
        <end position="108"/>
    </location>
</feature>
<dbReference type="PANTHER" id="PTHR33116">
    <property type="entry name" value="REVERSE TRANSCRIPTASE ZINC-BINDING DOMAIN-CONTAINING PROTEIN-RELATED-RELATED"/>
    <property type="match status" value="1"/>
</dbReference>
<proteinExistence type="predicted"/>
<evidence type="ECO:0000313" key="2">
    <source>
        <dbReference type="EMBL" id="KAG6729257.1"/>
    </source>
</evidence>
<evidence type="ECO:0000259" key="1">
    <source>
        <dbReference type="PROSITE" id="PS50878"/>
    </source>
</evidence>
<organism evidence="2 3">
    <name type="scientific">Carya illinoinensis</name>
    <name type="common">Pecan</name>
    <dbReference type="NCBI Taxonomy" id="32201"/>
    <lineage>
        <taxon>Eukaryota</taxon>
        <taxon>Viridiplantae</taxon>
        <taxon>Streptophyta</taxon>
        <taxon>Embryophyta</taxon>
        <taxon>Tracheophyta</taxon>
        <taxon>Spermatophyta</taxon>
        <taxon>Magnoliopsida</taxon>
        <taxon>eudicotyledons</taxon>
        <taxon>Gunneridae</taxon>
        <taxon>Pentapetalae</taxon>
        <taxon>rosids</taxon>
        <taxon>fabids</taxon>
        <taxon>Fagales</taxon>
        <taxon>Juglandaceae</taxon>
        <taxon>Carya</taxon>
    </lineage>
</organism>
<dbReference type="Pfam" id="PF13966">
    <property type="entry name" value="zf-RVT"/>
    <property type="match status" value="1"/>
</dbReference>
<evidence type="ECO:0000313" key="3">
    <source>
        <dbReference type="Proteomes" id="UP000811246"/>
    </source>
</evidence>
<protein>
    <recommendedName>
        <fullName evidence="1">Reverse transcriptase domain-containing protein</fullName>
    </recommendedName>
</protein>